<evidence type="ECO:0000259" key="4">
    <source>
        <dbReference type="SMART" id="SM00382"/>
    </source>
</evidence>
<keyword evidence="6" id="KW-0614">Plasmid</keyword>
<reference evidence="5 7" key="1">
    <citation type="submission" date="2021-12" db="EMBL/GenBank/DDBJ databases">
        <title>Genome sequencing of bacteria with rrn-lacking chromosome and rrn-plasmid.</title>
        <authorList>
            <person name="Anda M."/>
            <person name="Iwasaki W."/>
        </authorList>
    </citation>
    <scope>NUCLEOTIDE SEQUENCE [LARGE SCALE GENOMIC DNA]</scope>
    <source>
        <strain evidence="5 7">NBRC 101262</strain>
        <plasmid evidence="6 7">pPP6</plasmid>
    </source>
</reference>
<dbReference type="Gene3D" id="3.40.50.300">
    <property type="entry name" value="P-loop containing nucleotide triphosphate hydrolases"/>
    <property type="match status" value="1"/>
</dbReference>
<dbReference type="InterPro" id="IPR027417">
    <property type="entry name" value="P-loop_NTPase"/>
</dbReference>
<evidence type="ECO:0000256" key="2">
    <source>
        <dbReference type="ARBA" id="ARBA00022741"/>
    </source>
</evidence>
<dbReference type="GO" id="GO:0005524">
    <property type="term" value="F:ATP binding"/>
    <property type="evidence" value="ECO:0007669"/>
    <property type="project" value="UniProtKB-KW"/>
</dbReference>
<protein>
    <submittedName>
        <fullName evidence="5">ATP-binding protein</fullName>
    </submittedName>
</protein>
<dbReference type="PANTHER" id="PTHR30050">
    <property type="entry name" value="CHROMOSOMAL REPLICATION INITIATOR PROTEIN DNAA"/>
    <property type="match status" value="1"/>
</dbReference>
<dbReference type="Pfam" id="PF01695">
    <property type="entry name" value="IstB_IS21"/>
    <property type="match status" value="1"/>
</dbReference>
<dbReference type="InterPro" id="IPR028350">
    <property type="entry name" value="DNAC/IstB-like"/>
</dbReference>
<evidence type="ECO:0000256" key="1">
    <source>
        <dbReference type="ARBA" id="ARBA00008059"/>
    </source>
</evidence>
<dbReference type="Proteomes" id="UP001354989">
    <property type="component" value="Chromosome"/>
</dbReference>
<feature type="domain" description="AAA+ ATPase" evidence="4">
    <location>
        <begin position="97"/>
        <end position="230"/>
    </location>
</feature>
<geneLocation type="plasmid" evidence="6 7">
    <name>pPP6</name>
</geneLocation>
<dbReference type="NCBIfam" id="NF038214">
    <property type="entry name" value="IS21_help_AAA"/>
    <property type="match status" value="1"/>
</dbReference>
<keyword evidence="2" id="KW-0547">Nucleotide-binding</keyword>
<sequence>MNSQTIEKLHKLRLFGMAELHQQQLNNTNKQSLTVDEYLALLVDHEYDQQQNRRVGRLLKQARLRQNANLNSVNYHANRNLDKNTFSRLGTLDFIDKKENIILTGPSGVGKSYLAQALGHQACMMQKKVRYSPFAKLIDQLHLSKIDGTYQKELSKINLSKLLILDDFGLHSFNKNSREIMMDLIEERHNFSSTIIASQLPVSAWHKMIGEGTIADAILDRIVHSSHRIELKGDSLRKGKIEHL</sequence>
<dbReference type="CDD" id="cd00009">
    <property type="entry name" value="AAA"/>
    <property type="match status" value="1"/>
</dbReference>
<dbReference type="InterPro" id="IPR047661">
    <property type="entry name" value="IstB"/>
</dbReference>
<dbReference type="RefSeq" id="WP_338396598.1">
    <property type="nucleotide sequence ID" value="NZ_AP025292.1"/>
</dbReference>
<dbReference type="Proteomes" id="UP001354989">
    <property type="component" value="Plasmid pPP6"/>
</dbReference>
<comment type="similarity">
    <text evidence="1">Belongs to the IS21/IS1162 putative ATP-binding protein family.</text>
</comment>
<evidence type="ECO:0000256" key="3">
    <source>
        <dbReference type="ARBA" id="ARBA00022840"/>
    </source>
</evidence>
<keyword evidence="7" id="KW-1185">Reference proteome</keyword>
<evidence type="ECO:0000313" key="5">
    <source>
        <dbReference type="EMBL" id="BDC99121.1"/>
    </source>
</evidence>
<dbReference type="SUPFAM" id="SSF52540">
    <property type="entry name" value="P-loop containing nucleoside triphosphate hydrolases"/>
    <property type="match status" value="1"/>
</dbReference>
<name>A0ABN6L7B8_9BACT</name>
<accession>A0ABN6L7B8</accession>
<dbReference type="PIRSF" id="PIRSF003073">
    <property type="entry name" value="DNAC_TnpB_IstB"/>
    <property type="match status" value="1"/>
</dbReference>
<dbReference type="InterPro" id="IPR002611">
    <property type="entry name" value="IstB_ATP-bd"/>
</dbReference>
<dbReference type="SMART" id="SM00382">
    <property type="entry name" value="AAA"/>
    <property type="match status" value="1"/>
</dbReference>
<organism evidence="5 7">
    <name type="scientific">Persicobacter psychrovividus</name>
    <dbReference type="NCBI Taxonomy" id="387638"/>
    <lineage>
        <taxon>Bacteria</taxon>
        <taxon>Pseudomonadati</taxon>
        <taxon>Bacteroidota</taxon>
        <taxon>Cytophagia</taxon>
        <taxon>Cytophagales</taxon>
        <taxon>Persicobacteraceae</taxon>
        <taxon>Persicobacter</taxon>
    </lineage>
</organism>
<keyword evidence="3 5" id="KW-0067">ATP-binding</keyword>
<proteinExistence type="inferred from homology"/>
<dbReference type="PANTHER" id="PTHR30050:SF4">
    <property type="entry name" value="ATP-BINDING PROTEIN RV3427C IN INSERTION SEQUENCE-RELATED"/>
    <property type="match status" value="1"/>
</dbReference>
<dbReference type="InterPro" id="IPR003593">
    <property type="entry name" value="AAA+_ATPase"/>
</dbReference>
<dbReference type="EMBL" id="AP025292">
    <property type="protein sequence ID" value="BDC99121.1"/>
    <property type="molecule type" value="Genomic_DNA"/>
</dbReference>
<evidence type="ECO:0000313" key="7">
    <source>
        <dbReference type="Proteomes" id="UP001354989"/>
    </source>
</evidence>
<evidence type="ECO:0000313" key="6">
    <source>
        <dbReference type="EMBL" id="BDD02097.1"/>
    </source>
</evidence>
<dbReference type="EMBL" id="AP025298">
    <property type="protein sequence ID" value="BDD02097.1"/>
    <property type="molecule type" value="Genomic_DNA"/>
</dbReference>
<gene>
    <name evidence="5" type="ORF">PEPS_14020</name>
    <name evidence="6" type="ORF">PEPS_43770</name>
</gene>